<evidence type="ECO:0008006" key="4">
    <source>
        <dbReference type="Google" id="ProtNLM"/>
    </source>
</evidence>
<proteinExistence type="predicted"/>
<feature type="signal peptide" evidence="1">
    <location>
        <begin position="1"/>
        <end position="25"/>
    </location>
</feature>
<name>A0ABQ4R3U7_9HYPH</name>
<sequence>MLTFVKQCVPAAIIGALAMTSPASAQTSQDGHQIIQLLLNAPDLQQYYHFAERPERVPLRVVNLSGTEVDGSGWTVAGEKAVLSSGKDPKALEISALELSGDTAVVKFAFGAEGLLGEGRFSRRGGTWAVDKVEVGER</sequence>
<keyword evidence="1" id="KW-0732">Signal</keyword>
<evidence type="ECO:0000256" key="1">
    <source>
        <dbReference type="SAM" id="SignalP"/>
    </source>
</evidence>
<reference evidence="2" key="1">
    <citation type="journal article" date="2021" name="Front. Microbiol.">
        <title>Comprehensive Comparative Genomics and Phenotyping of Methylobacterium Species.</title>
        <authorList>
            <person name="Alessa O."/>
            <person name="Ogura Y."/>
            <person name="Fujitani Y."/>
            <person name="Takami H."/>
            <person name="Hayashi T."/>
            <person name="Sahin N."/>
            <person name="Tani A."/>
        </authorList>
    </citation>
    <scope>NUCLEOTIDE SEQUENCE</scope>
    <source>
        <strain evidence="2">KCTC 52305</strain>
    </source>
</reference>
<evidence type="ECO:0000313" key="2">
    <source>
        <dbReference type="EMBL" id="GJD52097.1"/>
    </source>
</evidence>
<gene>
    <name evidence="2" type="ORF">OPKNFCMD_4859</name>
</gene>
<organism evidence="2 3">
    <name type="scientific">Methylobacterium crusticola</name>
    <dbReference type="NCBI Taxonomy" id="1697972"/>
    <lineage>
        <taxon>Bacteria</taxon>
        <taxon>Pseudomonadati</taxon>
        <taxon>Pseudomonadota</taxon>
        <taxon>Alphaproteobacteria</taxon>
        <taxon>Hyphomicrobiales</taxon>
        <taxon>Methylobacteriaceae</taxon>
        <taxon>Methylobacterium</taxon>
    </lineage>
</organism>
<keyword evidence="3" id="KW-1185">Reference proteome</keyword>
<reference evidence="2" key="2">
    <citation type="submission" date="2021-08" db="EMBL/GenBank/DDBJ databases">
        <authorList>
            <person name="Tani A."/>
            <person name="Ola A."/>
            <person name="Ogura Y."/>
            <person name="Katsura K."/>
            <person name="Hayashi T."/>
        </authorList>
    </citation>
    <scope>NUCLEOTIDE SEQUENCE</scope>
    <source>
        <strain evidence="2">KCTC 52305</strain>
    </source>
</reference>
<evidence type="ECO:0000313" key="3">
    <source>
        <dbReference type="Proteomes" id="UP001055167"/>
    </source>
</evidence>
<feature type="chain" id="PRO_5045551018" description="Nuclear transport factor 2 family protein" evidence="1">
    <location>
        <begin position="26"/>
        <end position="138"/>
    </location>
</feature>
<dbReference type="Proteomes" id="UP001055167">
    <property type="component" value="Unassembled WGS sequence"/>
</dbReference>
<comment type="caution">
    <text evidence="2">The sequence shown here is derived from an EMBL/GenBank/DDBJ whole genome shotgun (WGS) entry which is preliminary data.</text>
</comment>
<dbReference type="EMBL" id="BPQH01000017">
    <property type="protein sequence ID" value="GJD52097.1"/>
    <property type="molecule type" value="Genomic_DNA"/>
</dbReference>
<accession>A0ABQ4R3U7</accession>
<protein>
    <recommendedName>
        <fullName evidence="4">Nuclear transport factor 2 family protein</fullName>
    </recommendedName>
</protein>